<dbReference type="InterPro" id="IPR014710">
    <property type="entry name" value="RmlC-like_jellyroll"/>
</dbReference>
<dbReference type="Pfam" id="PF02311">
    <property type="entry name" value="AraC_binding"/>
    <property type="match status" value="1"/>
</dbReference>
<organism evidence="6 7">
    <name type="scientific">Rhodopirellula baltica SH28</name>
    <dbReference type="NCBI Taxonomy" id="993517"/>
    <lineage>
        <taxon>Bacteria</taxon>
        <taxon>Pseudomonadati</taxon>
        <taxon>Planctomycetota</taxon>
        <taxon>Planctomycetia</taxon>
        <taxon>Pirellulales</taxon>
        <taxon>Pirellulaceae</taxon>
        <taxon>Rhodopirellula</taxon>
    </lineage>
</organism>
<dbReference type="InterPro" id="IPR009057">
    <property type="entry name" value="Homeodomain-like_sf"/>
</dbReference>
<dbReference type="Gene3D" id="2.60.120.10">
    <property type="entry name" value="Jelly Rolls"/>
    <property type="match status" value="1"/>
</dbReference>
<dbReference type="EMBL" id="AMCW01000159">
    <property type="protein sequence ID" value="EKJ99041.1"/>
    <property type="molecule type" value="Genomic_DNA"/>
</dbReference>
<feature type="compositionally biased region" description="Low complexity" evidence="4">
    <location>
        <begin position="8"/>
        <end position="20"/>
    </location>
</feature>
<protein>
    <submittedName>
        <fullName evidence="6">Transcriptional regulator, AraC family</fullName>
    </submittedName>
</protein>
<dbReference type="SUPFAM" id="SSF51215">
    <property type="entry name" value="Regulatory protein AraC"/>
    <property type="match status" value="1"/>
</dbReference>
<dbReference type="SUPFAM" id="SSF46689">
    <property type="entry name" value="Homeodomain-like"/>
    <property type="match status" value="2"/>
</dbReference>
<accession>K5CY33</accession>
<dbReference type="InterPro" id="IPR003313">
    <property type="entry name" value="AraC-bd"/>
</dbReference>
<dbReference type="SMART" id="SM00342">
    <property type="entry name" value="HTH_ARAC"/>
    <property type="match status" value="1"/>
</dbReference>
<dbReference type="PATRIC" id="fig|993517.3.peg.6093"/>
<evidence type="ECO:0000259" key="5">
    <source>
        <dbReference type="PROSITE" id="PS01124"/>
    </source>
</evidence>
<reference evidence="6 7" key="1">
    <citation type="journal article" date="2013" name="Mar. Genomics">
        <title>Expression of sulfatases in Rhodopirellula baltica and the diversity of sulfatases in the genus Rhodopirellula.</title>
        <authorList>
            <person name="Wegner C.E."/>
            <person name="Richter-Heitmann T."/>
            <person name="Klindworth A."/>
            <person name="Klockow C."/>
            <person name="Richter M."/>
            <person name="Achstetter T."/>
            <person name="Glockner F.O."/>
            <person name="Harder J."/>
        </authorList>
    </citation>
    <scope>NUCLEOTIDE SEQUENCE [LARGE SCALE GENOMIC DNA]</scope>
    <source>
        <strain evidence="6 7">SH28</strain>
    </source>
</reference>
<dbReference type="InterPro" id="IPR018060">
    <property type="entry name" value="HTH_AraC"/>
</dbReference>
<dbReference type="PROSITE" id="PS01124">
    <property type="entry name" value="HTH_ARAC_FAMILY_2"/>
    <property type="match status" value="1"/>
</dbReference>
<keyword evidence="1" id="KW-0805">Transcription regulation</keyword>
<comment type="caution">
    <text evidence="6">The sequence shown here is derived from an EMBL/GenBank/DDBJ whole genome shotgun (WGS) entry which is preliminary data.</text>
</comment>
<evidence type="ECO:0000256" key="3">
    <source>
        <dbReference type="ARBA" id="ARBA00023163"/>
    </source>
</evidence>
<evidence type="ECO:0000313" key="6">
    <source>
        <dbReference type="EMBL" id="EKJ99041.1"/>
    </source>
</evidence>
<dbReference type="AlphaFoldDB" id="K5CY33"/>
<gene>
    <name evidence="6" type="ORF">RBSH_05628</name>
</gene>
<dbReference type="RefSeq" id="WP_007334988.1">
    <property type="nucleotide sequence ID" value="NZ_AMCW01000159.1"/>
</dbReference>
<evidence type="ECO:0000256" key="2">
    <source>
        <dbReference type="ARBA" id="ARBA00023125"/>
    </source>
</evidence>
<proteinExistence type="predicted"/>
<evidence type="ECO:0000256" key="1">
    <source>
        <dbReference type="ARBA" id="ARBA00023015"/>
    </source>
</evidence>
<dbReference type="Proteomes" id="UP000007993">
    <property type="component" value="Unassembled WGS sequence"/>
</dbReference>
<dbReference type="PANTHER" id="PTHR43280">
    <property type="entry name" value="ARAC-FAMILY TRANSCRIPTIONAL REGULATOR"/>
    <property type="match status" value="1"/>
</dbReference>
<sequence length="310" mass="34386">MIVPGIQSMSGNSPHSQSSSPTRARQVRTAMSEQLPPWGVLVLESHHAPDFSMQWREHAFVKIVYFLSGAGMFHLDDRVIEFSAGDVFVIAPHVRNRICDGEGTPSSLYVGCICENVLKAEPVTAEKIASGKLSGGSRQTHFVASTLRRMVYTQDLALASCGVNMMIDAWRLLRGVTDFDCNRKEGDDAVALEPNSVAHATDAEIVQQYIDELQTSFLEATTIDAAANQLNLSRRTFTHLFRELTGTTWLRRVRELGIEHAKKLLQETDLPIASVAFESGFADLSTFYRRFTTMVGQSPAAYRQQTNTDV</sequence>
<dbReference type="GO" id="GO:0043565">
    <property type="term" value="F:sequence-specific DNA binding"/>
    <property type="evidence" value="ECO:0007669"/>
    <property type="project" value="InterPro"/>
</dbReference>
<dbReference type="InterPro" id="IPR037923">
    <property type="entry name" value="HTH-like"/>
</dbReference>
<feature type="domain" description="HTH araC/xylS-type" evidence="5">
    <location>
        <begin position="207"/>
        <end position="305"/>
    </location>
</feature>
<dbReference type="Gene3D" id="1.10.10.60">
    <property type="entry name" value="Homeodomain-like"/>
    <property type="match status" value="2"/>
</dbReference>
<dbReference type="PANTHER" id="PTHR43280:SF28">
    <property type="entry name" value="HTH-TYPE TRANSCRIPTIONAL ACTIVATOR RHAS"/>
    <property type="match status" value="1"/>
</dbReference>
<evidence type="ECO:0000256" key="4">
    <source>
        <dbReference type="SAM" id="MobiDB-lite"/>
    </source>
</evidence>
<keyword evidence="3" id="KW-0804">Transcription</keyword>
<keyword evidence="2" id="KW-0238">DNA-binding</keyword>
<dbReference type="Pfam" id="PF12833">
    <property type="entry name" value="HTH_18"/>
    <property type="match status" value="1"/>
</dbReference>
<name>K5CY33_RHOBT</name>
<evidence type="ECO:0000313" key="7">
    <source>
        <dbReference type="Proteomes" id="UP000007993"/>
    </source>
</evidence>
<feature type="region of interest" description="Disordered" evidence="4">
    <location>
        <begin position="1"/>
        <end position="29"/>
    </location>
</feature>
<dbReference type="GO" id="GO:0003700">
    <property type="term" value="F:DNA-binding transcription factor activity"/>
    <property type="evidence" value="ECO:0007669"/>
    <property type="project" value="InterPro"/>
</dbReference>